<feature type="transmembrane region" description="Helical" evidence="1">
    <location>
        <begin position="72"/>
        <end position="94"/>
    </location>
</feature>
<dbReference type="PANTHER" id="PTHR10590:SF4">
    <property type="entry name" value="SOLUTE CARRIER FAMILY 28 MEMBER 3"/>
    <property type="match status" value="1"/>
</dbReference>
<keyword evidence="4" id="KW-1185">Reference proteome</keyword>
<protein>
    <recommendedName>
        <fullName evidence="2">Nucleoside transporter/FeoB GTPase Gate domain-containing protein</fullName>
    </recommendedName>
</protein>
<accession>A0ABQ9EC68</accession>
<reference evidence="3 4" key="1">
    <citation type="submission" date="2022-12" db="EMBL/GenBank/DDBJ databases">
        <title>Chromosome-level genome of Tegillarca granosa.</title>
        <authorList>
            <person name="Kim J."/>
        </authorList>
    </citation>
    <scope>NUCLEOTIDE SEQUENCE [LARGE SCALE GENOMIC DNA]</scope>
    <source>
        <strain evidence="3">Teg-2019</strain>
        <tissue evidence="3">Adductor muscle</tissue>
    </source>
</reference>
<sequence length="164" mass="17473">MPKVLFFCAVLSALNYFGVMQFIIKTIGGFLSICLGSAPAESVAAAANIFLGTTETAIIVKDYLADMPLSELFCVVTTGMSSVAGVSMVVFIGFGVPAEYLLAANLMSAPAALAVAKISMPGTKENRKPQKIDLVRFYIWHAFTPCTDKTYFTGKVIARPQSVG</sequence>
<feature type="domain" description="Nucleoside transporter/FeoB GTPase Gate" evidence="2">
    <location>
        <begin position="2"/>
        <end position="95"/>
    </location>
</feature>
<comment type="caution">
    <text evidence="3">The sequence shown here is derived from an EMBL/GenBank/DDBJ whole genome shotgun (WGS) entry which is preliminary data.</text>
</comment>
<evidence type="ECO:0000259" key="2">
    <source>
        <dbReference type="Pfam" id="PF07670"/>
    </source>
</evidence>
<keyword evidence="1" id="KW-1133">Transmembrane helix</keyword>
<proteinExistence type="predicted"/>
<name>A0ABQ9EC68_TEGGR</name>
<evidence type="ECO:0000313" key="3">
    <source>
        <dbReference type="EMBL" id="KAJ8302011.1"/>
    </source>
</evidence>
<gene>
    <name evidence="3" type="ORF">KUTeg_020998</name>
</gene>
<dbReference type="InterPro" id="IPR008276">
    <property type="entry name" value="C_nuclsd_transpt"/>
</dbReference>
<organism evidence="3 4">
    <name type="scientific">Tegillarca granosa</name>
    <name type="common">Malaysian cockle</name>
    <name type="synonym">Anadara granosa</name>
    <dbReference type="NCBI Taxonomy" id="220873"/>
    <lineage>
        <taxon>Eukaryota</taxon>
        <taxon>Metazoa</taxon>
        <taxon>Spiralia</taxon>
        <taxon>Lophotrochozoa</taxon>
        <taxon>Mollusca</taxon>
        <taxon>Bivalvia</taxon>
        <taxon>Autobranchia</taxon>
        <taxon>Pteriomorphia</taxon>
        <taxon>Arcoida</taxon>
        <taxon>Arcoidea</taxon>
        <taxon>Arcidae</taxon>
        <taxon>Tegillarca</taxon>
    </lineage>
</organism>
<dbReference type="Pfam" id="PF07670">
    <property type="entry name" value="Gate"/>
    <property type="match status" value="1"/>
</dbReference>
<evidence type="ECO:0000313" key="4">
    <source>
        <dbReference type="Proteomes" id="UP001217089"/>
    </source>
</evidence>
<dbReference type="InterPro" id="IPR011642">
    <property type="entry name" value="Gate_dom"/>
</dbReference>
<evidence type="ECO:0000256" key="1">
    <source>
        <dbReference type="SAM" id="Phobius"/>
    </source>
</evidence>
<dbReference type="Proteomes" id="UP001217089">
    <property type="component" value="Unassembled WGS sequence"/>
</dbReference>
<keyword evidence="1" id="KW-0472">Membrane</keyword>
<dbReference type="PANTHER" id="PTHR10590">
    <property type="entry name" value="SODIUM/NUCLEOSIDE COTRANSPORTER"/>
    <property type="match status" value="1"/>
</dbReference>
<dbReference type="EMBL" id="JARBDR010000918">
    <property type="protein sequence ID" value="KAJ8302011.1"/>
    <property type="molecule type" value="Genomic_DNA"/>
</dbReference>
<keyword evidence="1" id="KW-0812">Transmembrane</keyword>